<keyword evidence="2" id="KW-1185">Reference proteome</keyword>
<organism evidence="1 2">
    <name type="scientific">Cellulomonas fimi (strain ATCC 484 / DSM 20113 / JCM 1341 / CCUG 24087 / LMG 16345 / NBRC 15513 / NCIMB 8980 / NCTC 7547 / NRS-133)</name>
    <dbReference type="NCBI Taxonomy" id="590998"/>
    <lineage>
        <taxon>Bacteria</taxon>
        <taxon>Bacillati</taxon>
        <taxon>Actinomycetota</taxon>
        <taxon>Actinomycetes</taxon>
        <taxon>Micrococcales</taxon>
        <taxon>Cellulomonadaceae</taxon>
        <taxon>Cellulomonas</taxon>
    </lineage>
</organism>
<dbReference type="HOGENOM" id="CLU_164381_1_1_11"/>
<evidence type="ECO:0000313" key="2">
    <source>
        <dbReference type="Proteomes" id="UP000008460"/>
    </source>
</evidence>
<gene>
    <name evidence="1" type="ordered locus">Celf_3673</name>
</gene>
<evidence type="ECO:0000313" key="1">
    <source>
        <dbReference type="EMBL" id="AEE47780.1"/>
    </source>
</evidence>
<dbReference type="AlphaFoldDB" id="F4H4I5"/>
<accession>F4H4I5</accession>
<sequence length="110" mass="12328">MWRWSWTGCADVPSYRVRAFVGALRPGTAAPDLLPSAVAFARETVTVESSDVDVVRGRARVTVRFQADDDATARRAGWAVLHHLDERAEIDGRSVTRRFGARWYPVQTRA</sequence>
<dbReference type="KEGG" id="cfi:Celf_3673"/>
<proteinExistence type="predicted"/>
<dbReference type="EMBL" id="CP002666">
    <property type="protein sequence ID" value="AEE47780.1"/>
    <property type="molecule type" value="Genomic_DNA"/>
</dbReference>
<name>F4H4I5_CELFA</name>
<reference evidence="1 2" key="1">
    <citation type="submission" date="2011-04" db="EMBL/GenBank/DDBJ databases">
        <title>Complete sequence of Cellulomonas fimi ATCC 484.</title>
        <authorList>
            <consortium name="US DOE Joint Genome Institute"/>
            <person name="Lucas S."/>
            <person name="Han J."/>
            <person name="Lapidus A."/>
            <person name="Cheng J.-F."/>
            <person name="Goodwin L."/>
            <person name="Pitluck S."/>
            <person name="Peters L."/>
            <person name="Chertkov O."/>
            <person name="Detter J.C."/>
            <person name="Han C."/>
            <person name="Tapia R."/>
            <person name="Land M."/>
            <person name="Hauser L."/>
            <person name="Kyrpides N."/>
            <person name="Ivanova N."/>
            <person name="Ovchinnikova G."/>
            <person name="Pagani I."/>
            <person name="Mead D."/>
            <person name="Brumm P."/>
            <person name="Woyke T."/>
        </authorList>
    </citation>
    <scope>NUCLEOTIDE SEQUENCE [LARGE SCALE GENOMIC DNA]</scope>
    <source>
        <strain evidence="2">ATCC 484 / DSM 20113 / JCM 1341 / NBRC 15513 / NCIMB 8980 / NCTC 7547</strain>
    </source>
</reference>
<dbReference type="Proteomes" id="UP000008460">
    <property type="component" value="Chromosome"/>
</dbReference>
<dbReference type="eggNOG" id="ENOG5033MQU">
    <property type="taxonomic scope" value="Bacteria"/>
</dbReference>
<protein>
    <submittedName>
        <fullName evidence="1">Uncharacterized protein</fullName>
    </submittedName>
</protein>